<protein>
    <submittedName>
        <fullName evidence="2">Gliding motility-associated C-terminal domain-containing protein</fullName>
    </submittedName>
</protein>
<dbReference type="Gene3D" id="2.60.40.10">
    <property type="entry name" value="Immunoglobulins"/>
    <property type="match status" value="2"/>
</dbReference>
<feature type="chain" id="PRO_5047214953" evidence="1">
    <location>
        <begin position="23"/>
        <end position="653"/>
    </location>
</feature>
<organism evidence="2 3">
    <name type="scientific">Mucilaginibacter aquariorum</name>
    <dbReference type="NCBI Taxonomy" id="2967225"/>
    <lineage>
        <taxon>Bacteria</taxon>
        <taxon>Pseudomonadati</taxon>
        <taxon>Bacteroidota</taxon>
        <taxon>Sphingobacteriia</taxon>
        <taxon>Sphingobacteriales</taxon>
        <taxon>Sphingobacteriaceae</taxon>
        <taxon>Mucilaginibacter</taxon>
    </lineage>
</organism>
<comment type="caution">
    <text evidence="2">The sequence shown here is derived from an EMBL/GenBank/DDBJ whole genome shotgun (WGS) entry which is preliminary data.</text>
</comment>
<dbReference type="NCBIfam" id="TIGR04131">
    <property type="entry name" value="Bac_Flav_CTERM"/>
    <property type="match status" value="1"/>
</dbReference>
<name>A0ABT1T6B0_9SPHI</name>
<dbReference type="EMBL" id="JANHOH010000006">
    <property type="protein sequence ID" value="MCQ6960167.1"/>
    <property type="molecule type" value="Genomic_DNA"/>
</dbReference>
<feature type="signal peptide" evidence="1">
    <location>
        <begin position="1"/>
        <end position="22"/>
    </location>
</feature>
<dbReference type="InterPro" id="IPR013783">
    <property type="entry name" value="Ig-like_fold"/>
</dbReference>
<proteinExistence type="predicted"/>
<gene>
    <name evidence="2" type="ORF">NPE20_19465</name>
</gene>
<dbReference type="Pfam" id="PF13585">
    <property type="entry name" value="CHU_C"/>
    <property type="match status" value="1"/>
</dbReference>
<accession>A0ABT1T6B0</accession>
<sequence length="653" mass="70811">MQFKLKFFLPVLLLLFSAPVFAQVSPGSLGDPVFTFDFGSGNTPQFPITSYTYVAGSCPEDGSYSLSKTETGCHDDTWHRVLKDHTGNDGYMMVVNADTAKGKEFFSKQSTIEGTNVGVLCENTKYEFSAYILNLIKAGQNGFIEPRISFIFETLGGERIGFPYTVDVHATSDPNGWLKYATYITTPHGETAVVVKMVNDAPGGNGNDLLLDDIAFRPYGPIVQAGFDGKATATEQKACEGDMATDTIKADVGPEYTAPAYQWQNSTDDGYTWANITNETNTTLIIPPHPSQLGNYQYRLVVAEEGNINSLSCRVYSNPVTIKVTSYPNPPEFPPVPVCEGDVLRLPATGGVSYKWTLPDSSVITQNPLIIPYASMADKGLYKVEIISAANCSTFRDVTVTVNPKPVVTIDPIQPICKGSSGTRLTASVNEAGPYTYSWLPATGLSDANASNPMASPNISTLYTVIATNSITTCSDTTQIRVEVLDLPVANAGNDKKIFEGQSIKLDGTATGDIATYTWSPPDYLDDPHSPTPMASPPHNMPYLLTVTSTNGCGTDADGVFVRVYQKIVIPSTFTPNNDGVNDIWNIEALETYPLGTITVYTRNGKQVFQSKGYGKPWDGKLNGALLPTGTYYYVIDLKNDTPNLSGWVLLVR</sequence>
<dbReference type="RefSeq" id="WP_256540354.1">
    <property type="nucleotide sequence ID" value="NZ_JANHOH010000006.1"/>
</dbReference>
<keyword evidence="3" id="KW-1185">Reference proteome</keyword>
<evidence type="ECO:0000313" key="2">
    <source>
        <dbReference type="EMBL" id="MCQ6960167.1"/>
    </source>
</evidence>
<dbReference type="InterPro" id="IPR026341">
    <property type="entry name" value="T9SS_type_B"/>
</dbReference>
<reference evidence="2 3" key="1">
    <citation type="submission" date="2022-07" db="EMBL/GenBank/DDBJ databases">
        <title>Mucilaginibacter sp. JC4.</title>
        <authorList>
            <person name="Le V."/>
            <person name="Ko S.-R."/>
            <person name="Ahn C.-Y."/>
            <person name="Oh H.-M."/>
        </authorList>
    </citation>
    <scope>NUCLEOTIDE SEQUENCE [LARGE SCALE GENOMIC DNA]</scope>
    <source>
        <strain evidence="2 3">JC4</strain>
    </source>
</reference>
<dbReference type="Proteomes" id="UP001204376">
    <property type="component" value="Unassembled WGS sequence"/>
</dbReference>
<evidence type="ECO:0000313" key="3">
    <source>
        <dbReference type="Proteomes" id="UP001204376"/>
    </source>
</evidence>
<evidence type="ECO:0000256" key="1">
    <source>
        <dbReference type="SAM" id="SignalP"/>
    </source>
</evidence>
<keyword evidence="1" id="KW-0732">Signal</keyword>